<evidence type="ECO:0000313" key="2">
    <source>
        <dbReference type="Proteomes" id="UP000616151"/>
    </source>
</evidence>
<gene>
    <name evidence="1" type="ORF">JHL16_21505</name>
</gene>
<evidence type="ECO:0000313" key="1">
    <source>
        <dbReference type="EMBL" id="MBK1868950.1"/>
    </source>
</evidence>
<organism evidence="1 2">
    <name type="scientific">Taklimakanibacter albus</name>
    <dbReference type="NCBI Taxonomy" id="2800327"/>
    <lineage>
        <taxon>Bacteria</taxon>
        <taxon>Pseudomonadati</taxon>
        <taxon>Pseudomonadota</taxon>
        <taxon>Alphaproteobacteria</taxon>
        <taxon>Hyphomicrobiales</taxon>
        <taxon>Aestuariivirgaceae</taxon>
        <taxon>Taklimakanibacter</taxon>
    </lineage>
</organism>
<comment type="caution">
    <text evidence="1">The sequence shown here is derived from an EMBL/GenBank/DDBJ whole genome shotgun (WGS) entry which is preliminary data.</text>
</comment>
<keyword evidence="2" id="KW-1185">Reference proteome</keyword>
<dbReference type="Proteomes" id="UP000616151">
    <property type="component" value="Unassembled WGS sequence"/>
</dbReference>
<dbReference type="EMBL" id="JAENHL010000007">
    <property type="protein sequence ID" value="MBK1868950.1"/>
    <property type="molecule type" value="Genomic_DNA"/>
</dbReference>
<name>A0ACC5R8K7_9HYPH</name>
<reference evidence="1" key="1">
    <citation type="submission" date="2021-01" db="EMBL/GenBank/DDBJ databases">
        <authorList>
            <person name="Sun Q."/>
        </authorList>
    </citation>
    <scope>NUCLEOTIDE SEQUENCE</scope>
    <source>
        <strain evidence="1">YIM B02566</strain>
    </source>
</reference>
<accession>A0ACC5R8K7</accession>
<sequence length="239" mass="25955">MAQQIPAPLGRGPKRNLFTHVVASLGLRIIKGELNPALPFPKEADLGAEFGASRSVIREAVKSLAARGLIASQTRTGIRVLEPINWNLLDAEVLNWRYSTMPQAEFYGELFEIRLLIEPEAARLAAIRGSTAEIAIIEKAFAAMSEAARTGTSGVAADLAFHRAILAAAHNALLLQMGNLIAVGLDIAHRLSSESFAVFLPMHQRVLDAIIARDSDAAGNAMRHLLSETREFMSRLIWA</sequence>
<proteinExistence type="predicted"/>
<protein>
    <submittedName>
        <fullName evidence="1">FadR family transcriptional regulator</fullName>
    </submittedName>
</protein>